<dbReference type="Pfam" id="PF18290">
    <property type="entry name" value="Nudix_hydro"/>
    <property type="match status" value="1"/>
</dbReference>
<dbReference type="GO" id="GO:0035529">
    <property type="term" value="F:NADH pyrophosphatase activity"/>
    <property type="evidence" value="ECO:0007669"/>
    <property type="project" value="TreeGrafter"/>
</dbReference>
<dbReference type="InterPro" id="IPR003293">
    <property type="entry name" value="Nudix_hydrolase6-like"/>
</dbReference>
<dbReference type="KEGG" id="lak:106167145"/>
<dbReference type="PROSITE" id="PS00893">
    <property type="entry name" value="NUDIX_BOX"/>
    <property type="match status" value="1"/>
</dbReference>
<dbReference type="CDD" id="cd04670">
    <property type="entry name" value="NUDIX_ASFGF2_Nudt6"/>
    <property type="match status" value="1"/>
</dbReference>
<accession>A0A1S3IUU2</accession>
<dbReference type="Pfam" id="PF00293">
    <property type="entry name" value="NUDIX"/>
    <property type="match status" value="1"/>
</dbReference>
<dbReference type="PROSITE" id="PS51462">
    <property type="entry name" value="NUDIX"/>
    <property type="match status" value="1"/>
</dbReference>
<dbReference type="AlphaFoldDB" id="A0A1S3IUU2"/>
<reference evidence="14" key="1">
    <citation type="submission" date="2025-08" db="UniProtKB">
        <authorList>
            <consortium name="RefSeq"/>
        </authorList>
    </citation>
    <scope>IDENTIFICATION</scope>
    <source>
        <tissue evidence="14">Gonads</tissue>
    </source>
</reference>
<dbReference type="SUPFAM" id="SSF55811">
    <property type="entry name" value="Nudix"/>
    <property type="match status" value="1"/>
</dbReference>
<dbReference type="GeneID" id="106167145"/>
<comment type="subcellular location">
    <subcellularLocation>
        <location evidence="3">Cytoplasm</location>
    </subcellularLocation>
    <subcellularLocation>
        <location evidence="2">Mitochondrion</location>
    </subcellularLocation>
    <subcellularLocation>
        <location evidence="1">Nucleus</location>
    </subcellularLocation>
</comment>
<dbReference type="InterPro" id="IPR040618">
    <property type="entry name" value="Pre-Nudix"/>
</dbReference>
<comment type="similarity">
    <text evidence="4 11">Belongs to the Nudix hydrolase family.</text>
</comment>
<dbReference type="FunCoup" id="A0A1S3IUU2">
    <property type="interactions" value="10"/>
</dbReference>
<dbReference type="Gene3D" id="3.40.630.30">
    <property type="match status" value="1"/>
</dbReference>
<dbReference type="GO" id="GO:0005739">
    <property type="term" value="C:mitochondrion"/>
    <property type="evidence" value="ECO:0007669"/>
    <property type="project" value="UniProtKB-SubCell"/>
</dbReference>
<evidence type="ECO:0000256" key="1">
    <source>
        <dbReference type="ARBA" id="ARBA00004123"/>
    </source>
</evidence>
<keyword evidence="13" id="KW-1185">Reference proteome</keyword>
<evidence type="ECO:0000256" key="7">
    <source>
        <dbReference type="ARBA" id="ARBA00023128"/>
    </source>
</evidence>
<dbReference type="OrthoDB" id="447842at2759"/>
<dbReference type="Gene3D" id="3.90.79.10">
    <property type="entry name" value="Nucleoside Triphosphate Pyrophosphohydrolase"/>
    <property type="match status" value="1"/>
</dbReference>
<feature type="domain" description="Nudix hydrolase" evidence="12">
    <location>
        <begin position="102"/>
        <end position="230"/>
    </location>
</feature>
<dbReference type="RefSeq" id="XP_013401309.1">
    <property type="nucleotide sequence ID" value="XM_013545855.1"/>
</dbReference>
<evidence type="ECO:0000256" key="3">
    <source>
        <dbReference type="ARBA" id="ARBA00004496"/>
    </source>
</evidence>
<organism evidence="13 14">
    <name type="scientific">Lingula anatina</name>
    <name type="common">Brachiopod</name>
    <name type="synonym">Lingula unguis</name>
    <dbReference type="NCBI Taxonomy" id="7574"/>
    <lineage>
        <taxon>Eukaryota</taxon>
        <taxon>Metazoa</taxon>
        <taxon>Spiralia</taxon>
        <taxon>Lophotrochozoa</taxon>
        <taxon>Brachiopoda</taxon>
        <taxon>Linguliformea</taxon>
        <taxon>Lingulata</taxon>
        <taxon>Lingulida</taxon>
        <taxon>Linguloidea</taxon>
        <taxon>Lingulidae</taxon>
        <taxon>Lingula</taxon>
    </lineage>
</organism>
<dbReference type="InterPro" id="IPR000086">
    <property type="entry name" value="NUDIX_hydrolase_dom"/>
</dbReference>
<dbReference type="InterPro" id="IPR020476">
    <property type="entry name" value="Nudix_hydrolase"/>
</dbReference>
<evidence type="ECO:0000256" key="10">
    <source>
        <dbReference type="ARBA" id="ARBA00068898"/>
    </source>
</evidence>
<sequence length="277" mass="32079">MADYHPNTLPAKRDRYDGVIIDINKQTYETEEEFEKKLVNSLCSWSKEAVRGVWVKIPLDMAALVPICAKHKFVYNHAKPSYVMMTRWLPQDEENCIPPYANQYLGCAGFVVNSEKKLLVIQEKYHVQKTWKLPGGMADTGEDIGEAAEREVFEETGVRCKFQSIICFRHQHKFRHGLDDFYFICLMVPLSKEITKCDREISACCWMDLDEYINHPDVSHTNKRFAQCYLDMIDRKEKLSIQPTVVPHFSGTKNDLLYNMLPFPDTSSSSSSSQEQK</sequence>
<dbReference type="GO" id="GO:0051287">
    <property type="term" value="F:NAD binding"/>
    <property type="evidence" value="ECO:0007669"/>
    <property type="project" value="TreeGrafter"/>
</dbReference>
<dbReference type="PRINTS" id="PR00502">
    <property type="entry name" value="NUDIXFAMILY"/>
</dbReference>
<dbReference type="GO" id="GO:0005634">
    <property type="term" value="C:nucleus"/>
    <property type="evidence" value="ECO:0007669"/>
    <property type="project" value="UniProtKB-SubCell"/>
</dbReference>
<keyword evidence="8" id="KW-0539">Nucleus</keyword>
<dbReference type="PRINTS" id="PR01356">
    <property type="entry name" value="GFGPROTEIN"/>
</dbReference>
<evidence type="ECO:0000313" key="13">
    <source>
        <dbReference type="Proteomes" id="UP000085678"/>
    </source>
</evidence>
<dbReference type="PANTHER" id="PTHR13994:SF13">
    <property type="entry name" value="FI03680P"/>
    <property type="match status" value="1"/>
</dbReference>
<evidence type="ECO:0000256" key="4">
    <source>
        <dbReference type="ARBA" id="ARBA00005582"/>
    </source>
</evidence>
<dbReference type="PANTHER" id="PTHR13994">
    <property type="entry name" value="NUDIX HYDROLASE RELATED"/>
    <property type="match status" value="1"/>
</dbReference>
<comment type="function">
    <text evidence="9">May contribute to the regulation of cell proliferation.</text>
</comment>
<evidence type="ECO:0000256" key="9">
    <source>
        <dbReference type="ARBA" id="ARBA00057091"/>
    </source>
</evidence>
<evidence type="ECO:0000256" key="2">
    <source>
        <dbReference type="ARBA" id="ARBA00004173"/>
    </source>
</evidence>
<dbReference type="Proteomes" id="UP000085678">
    <property type="component" value="Unplaced"/>
</dbReference>
<dbReference type="GO" id="GO:0047631">
    <property type="term" value="F:ADP-ribose diphosphatase activity"/>
    <property type="evidence" value="ECO:0007669"/>
    <property type="project" value="TreeGrafter"/>
</dbReference>
<evidence type="ECO:0000256" key="6">
    <source>
        <dbReference type="ARBA" id="ARBA00022801"/>
    </source>
</evidence>
<evidence type="ECO:0000256" key="11">
    <source>
        <dbReference type="RuleBase" id="RU003476"/>
    </source>
</evidence>
<keyword evidence="7" id="KW-0496">Mitochondrion</keyword>
<evidence type="ECO:0000256" key="8">
    <source>
        <dbReference type="ARBA" id="ARBA00023242"/>
    </source>
</evidence>
<evidence type="ECO:0000313" key="14">
    <source>
        <dbReference type="RefSeq" id="XP_013401309.1"/>
    </source>
</evidence>
<proteinExistence type="inferred from homology"/>
<dbReference type="InterPro" id="IPR015797">
    <property type="entry name" value="NUDIX_hydrolase-like_dom_sf"/>
</dbReference>
<dbReference type="InParanoid" id="A0A1S3IUU2"/>
<evidence type="ECO:0000259" key="12">
    <source>
        <dbReference type="PROSITE" id="PS51462"/>
    </source>
</evidence>
<keyword evidence="5" id="KW-0963">Cytoplasm</keyword>
<keyword evidence="6 11" id="KW-0378">Hydrolase</keyword>
<evidence type="ECO:0000256" key="5">
    <source>
        <dbReference type="ARBA" id="ARBA00022490"/>
    </source>
</evidence>
<protein>
    <recommendedName>
        <fullName evidence="10">Nucleoside diphosphate-linked moiety X motif 6</fullName>
    </recommendedName>
</protein>
<gene>
    <name evidence="14" type="primary">LOC106167145</name>
</gene>
<dbReference type="InterPro" id="IPR020084">
    <property type="entry name" value="NUDIX_hydrolase_CS"/>
</dbReference>
<dbReference type="FunFam" id="3.90.79.10:FF:000027">
    <property type="entry name" value="nucleoside diphosphate-linked moiety X motif 6"/>
    <property type="match status" value="1"/>
</dbReference>
<name>A0A1S3IUU2_LINAN</name>